<dbReference type="InterPro" id="IPR016032">
    <property type="entry name" value="Sig_transdc_resp-reg_C-effctor"/>
</dbReference>
<dbReference type="KEGG" id="sbh:SBI_05652"/>
<dbReference type="PROSITE" id="PS51755">
    <property type="entry name" value="OMPR_PHOB"/>
    <property type="match status" value="1"/>
</dbReference>
<dbReference type="PATRIC" id="fig|749414.3.peg.5832"/>
<feature type="region of interest" description="Disordered" evidence="7">
    <location>
        <begin position="456"/>
        <end position="520"/>
    </location>
</feature>
<protein>
    <recommendedName>
        <fullName evidence="8">OmpR/PhoB-type domain-containing protein</fullName>
    </recommendedName>
</protein>
<dbReference type="eggNOG" id="COG3903">
    <property type="taxonomic scope" value="Bacteria"/>
</dbReference>
<dbReference type="PANTHER" id="PTHR35807:SF1">
    <property type="entry name" value="TRANSCRIPTIONAL REGULATOR REDD"/>
    <property type="match status" value="1"/>
</dbReference>
<dbReference type="AlphaFoldDB" id="D7CCP1"/>
<feature type="region of interest" description="Disordered" evidence="7">
    <location>
        <begin position="537"/>
        <end position="592"/>
    </location>
</feature>
<evidence type="ECO:0000256" key="1">
    <source>
        <dbReference type="ARBA" id="ARBA00005820"/>
    </source>
</evidence>
<evidence type="ECO:0000259" key="8">
    <source>
        <dbReference type="PROSITE" id="PS51755"/>
    </source>
</evidence>
<dbReference type="Gene3D" id="1.25.40.10">
    <property type="entry name" value="Tetratricopeptide repeat domain"/>
    <property type="match status" value="1"/>
</dbReference>
<dbReference type="EMBL" id="CP002047">
    <property type="protein sequence ID" value="ADI08772.1"/>
    <property type="molecule type" value="Genomic_DNA"/>
</dbReference>
<dbReference type="GO" id="GO:0000160">
    <property type="term" value="P:phosphorelay signal transduction system"/>
    <property type="evidence" value="ECO:0007669"/>
    <property type="project" value="UniProtKB-KW"/>
</dbReference>
<evidence type="ECO:0000256" key="3">
    <source>
        <dbReference type="ARBA" id="ARBA00023015"/>
    </source>
</evidence>
<keyword evidence="2" id="KW-0902">Two-component regulatory system</keyword>
<evidence type="ECO:0000313" key="10">
    <source>
        <dbReference type="Proteomes" id="UP000000377"/>
    </source>
</evidence>
<dbReference type="SUPFAM" id="SSF48452">
    <property type="entry name" value="TPR-like"/>
    <property type="match status" value="1"/>
</dbReference>
<comment type="similarity">
    <text evidence="1">Belongs to the AfsR/DnrI/RedD regulatory family.</text>
</comment>
<evidence type="ECO:0000256" key="6">
    <source>
        <dbReference type="PROSITE-ProRule" id="PRU01091"/>
    </source>
</evidence>
<keyword evidence="10" id="KW-1185">Reference proteome</keyword>
<dbReference type="InterPro" id="IPR051677">
    <property type="entry name" value="AfsR-DnrI-RedD_regulator"/>
</dbReference>
<dbReference type="SMART" id="SM01043">
    <property type="entry name" value="BTAD"/>
    <property type="match status" value="1"/>
</dbReference>
<organism evidence="9 10">
    <name type="scientific">Streptomyces bingchenggensis (strain BCW-1)</name>
    <dbReference type="NCBI Taxonomy" id="749414"/>
    <lineage>
        <taxon>Bacteria</taxon>
        <taxon>Bacillati</taxon>
        <taxon>Actinomycetota</taxon>
        <taxon>Actinomycetes</taxon>
        <taxon>Kitasatosporales</taxon>
        <taxon>Streptomycetaceae</taxon>
        <taxon>Streptomyces</taxon>
    </lineage>
</organism>
<evidence type="ECO:0000256" key="2">
    <source>
        <dbReference type="ARBA" id="ARBA00023012"/>
    </source>
</evidence>
<dbReference type="STRING" id="749414.SBI_05652"/>
<evidence type="ECO:0000256" key="4">
    <source>
        <dbReference type="ARBA" id="ARBA00023125"/>
    </source>
</evidence>
<feature type="compositionally biased region" description="Polar residues" evidence="7">
    <location>
        <begin position="458"/>
        <end position="473"/>
    </location>
</feature>
<dbReference type="PANTHER" id="PTHR35807">
    <property type="entry name" value="TRANSCRIPTIONAL REGULATOR REDD-RELATED"/>
    <property type="match status" value="1"/>
</dbReference>
<feature type="region of interest" description="Disordered" evidence="7">
    <location>
        <begin position="416"/>
        <end position="440"/>
    </location>
</feature>
<dbReference type="SUPFAM" id="SSF52540">
    <property type="entry name" value="P-loop containing nucleoside triphosphate hydrolases"/>
    <property type="match status" value="1"/>
</dbReference>
<feature type="DNA-binding region" description="OmpR/PhoB-type" evidence="6">
    <location>
        <begin position="1"/>
        <end position="89"/>
    </location>
</feature>
<dbReference type="GO" id="GO:0003677">
    <property type="term" value="F:DNA binding"/>
    <property type="evidence" value="ECO:0007669"/>
    <property type="project" value="UniProtKB-UniRule"/>
</dbReference>
<evidence type="ECO:0000256" key="7">
    <source>
        <dbReference type="SAM" id="MobiDB-lite"/>
    </source>
</evidence>
<dbReference type="eggNOG" id="COG3629">
    <property type="taxonomic scope" value="Bacteria"/>
</dbReference>
<dbReference type="InterPro" id="IPR011990">
    <property type="entry name" value="TPR-like_helical_dom_sf"/>
</dbReference>
<evidence type="ECO:0000256" key="5">
    <source>
        <dbReference type="ARBA" id="ARBA00023163"/>
    </source>
</evidence>
<keyword evidence="4 6" id="KW-0238">DNA-binding</keyword>
<evidence type="ECO:0000313" key="9">
    <source>
        <dbReference type="EMBL" id="ADI08772.1"/>
    </source>
</evidence>
<dbReference type="Pfam" id="PF03704">
    <property type="entry name" value="BTAD"/>
    <property type="match status" value="1"/>
</dbReference>
<feature type="domain" description="OmpR/PhoB-type" evidence="8">
    <location>
        <begin position="1"/>
        <end position="89"/>
    </location>
</feature>
<keyword evidence="5" id="KW-0804">Transcription</keyword>
<keyword evidence="3" id="KW-0805">Transcription regulation</keyword>
<dbReference type="InterPro" id="IPR005158">
    <property type="entry name" value="BTAD"/>
</dbReference>
<dbReference type="CDD" id="cd15831">
    <property type="entry name" value="BTAD"/>
    <property type="match status" value="1"/>
</dbReference>
<dbReference type="InterPro" id="IPR001867">
    <property type="entry name" value="OmpR/PhoB-type_DNA-bd"/>
</dbReference>
<sequence>MRFGILGETRAWRDDGAEVPLGGPARRALLALLLARPGEVVSSDRLAGELDPGGGLSAHALQSQVSRLRTALGPAAAIERAGAGYRIVVAPEDVDACRFERLAREGRAALGDGDAGRCDPGRAVALLREALGLWRGPALAEVAESETARAAAVRLEELKLRALEDRIEGELRLGEHGAAVPELRELVGRHPLRERPAGLLIRALFAGGGQAEALMVFEETRRHLAEELGADPSAELAALHRELLSAAPSPSPVAPPAQLTSFVGRAEEVTEVAELLRVARLVTLIGPGGVGKTRLSVEVAGVAADEVCFVALAPLRDGSGLPQALLGALGLRENGLQLGSGPRTPVERLITALSDRMLLLVLDNCEHVVEETAVLAARLLAACPRLRVLATSREPLGVIGEHVRQVRPLADEAAIRSPTGPAPYGAASPPTPDSYGASAPPSTICRWPSNSRRHGCAHSTSTTSRAGWTTGSGSRPVAAVRPTSGAGRCARWSPGAGTCCRSPSSGPHVASRCSPTARRPRPRCECAARTAKRWSRWPTSRSWTPRAAGATGCWRPSAPTAPSGLMRRANASRHGAPTPGTSWSWRGPPTRT</sequence>
<dbReference type="SMART" id="SM00862">
    <property type="entry name" value="Trans_reg_C"/>
    <property type="match status" value="1"/>
</dbReference>
<name>D7CCP1_STRBB</name>
<dbReference type="SUPFAM" id="SSF46894">
    <property type="entry name" value="C-terminal effector domain of the bipartite response regulators"/>
    <property type="match status" value="1"/>
</dbReference>
<dbReference type="HOGENOM" id="CLU_460712_0_0_11"/>
<dbReference type="InterPro" id="IPR036388">
    <property type="entry name" value="WH-like_DNA-bd_sf"/>
</dbReference>
<dbReference type="Gene3D" id="1.10.10.10">
    <property type="entry name" value="Winged helix-like DNA-binding domain superfamily/Winged helix DNA-binding domain"/>
    <property type="match status" value="1"/>
</dbReference>
<dbReference type="GO" id="GO:0006355">
    <property type="term" value="P:regulation of DNA-templated transcription"/>
    <property type="evidence" value="ECO:0007669"/>
    <property type="project" value="InterPro"/>
</dbReference>
<gene>
    <name evidence="9" type="ordered locus">SBI_05652</name>
</gene>
<dbReference type="Proteomes" id="UP000000377">
    <property type="component" value="Chromosome"/>
</dbReference>
<dbReference type="RefSeq" id="WP_014178236.1">
    <property type="nucleotide sequence ID" value="NC_016582.1"/>
</dbReference>
<accession>D7CCP1</accession>
<reference evidence="9 10" key="1">
    <citation type="journal article" date="2010" name="J. Bacteriol.">
        <title>Genome sequence of the milbemycin-producing bacterium Streptomyces bingchenggensis.</title>
        <authorList>
            <person name="Wang X.J."/>
            <person name="Yan Y.J."/>
            <person name="Zhang B."/>
            <person name="An J."/>
            <person name="Wang J.J."/>
            <person name="Tian J."/>
            <person name="Jiang L."/>
            <person name="Chen Y.H."/>
            <person name="Huang S.X."/>
            <person name="Yin M."/>
            <person name="Zhang J."/>
            <person name="Gao A.L."/>
            <person name="Liu C.X."/>
            <person name="Zhu Z.X."/>
            <person name="Xiang W.S."/>
        </authorList>
    </citation>
    <scope>NUCLEOTIDE SEQUENCE [LARGE SCALE GENOMIC DNA]</scope>
    <source>
        <strain evidence="9 10">BCW-1</strain>
    </source>
</reference>
<proteinExistence type="inferred from homology"/>
<dbReference type="InterPro" id="IPR027417">
    <property type="entry name" value="P-loop_NTPase"/>
</dbReference>